<feature type="domain" description="Suppressor APC" evidence="2">
    <location>
        <begin position="15"/>
        <end position="85"/>
    </location>
</feature>
<sequence length="357" mass="38771">MARDTKAQRSRITDGLPLAFLQSLRTLFHILYDRRRGCEHLREIQSRWQGADARELPRGVLESLREVAPASGYLTFERFVAGLRTPRRRPPGPHPRPSPARPGNQPLQRLLFAPADEPRMVPERKPLPLGERASLACPTRAAGGPEQLCAPAEAAPCPVEPERSQSAALEQSPSADAGAATCRALEADSGDAPRAPSARGERQRHTITSGVDCGLLKQMKELEQEKEVLLQGLEMMARGRDWYQQQLQRVQERQCRLGQSRASADFGATGSPRPLGRLLSKVQEVTGCLGELLAAACASWALPTSSSGPPEATEKSECITQLEQEKSALIKQLFEARALSQQDGGASGPHLHLAGVG</sequence>
<reference evidence="3" key="4">
    <citation type="submission" date="2025-09" db="UniProtKB">
        <authorList>
            <consortium name="Ensembl"/>
        </authorList>
    </citation>
    <scope>IDENTIFICATION</scope>
</reference>
<evidence type="ECO:0000313" key="4">
    <source>
        <dbReference type="Proteomes" id="UP000001519"/>
    </source>
</evidence>
<dbReference type="EMBL" id="CABD030051657">
    <property type="status" value="NOT_ANNOTATED_CDS"/>
    <property type="molecule type" value="Genomic_DNA"/>
</dbReference>
<reference evidence="3" key="3">
    <citation type="submission" date="2025-08" db="UniProtKB">
        <authorList>
            <consortium name="Ensembl"/>
        </authorList>
    </citation>
    <scope>IDENTIFICATION</scope>
</reference>
<dbReference type="Proteomes" id="UP000001519">
    <property type="component" value="Chromosome 7"/>
</dbReference>
<dbReference type="GeneTree" id="ENSGT00390000008072"/>
<feature type="region of interest" description="Disordered" evidence="1">
    <location>
        <begin position="82"/>
        <end position="106"/>
    </location>
</feature>
<dbReference type="PANTHER" id="PTHR14907">
    <property type="entry name" value="FI14130P"/>
    <property type="match status" value="1"/>
</dbReference>
<dbReference type="OMA" id="SHNEATK"/>
<dbReference type="Pfam" id="PF25825">
    <property type="entry name" value="SAPC2_N"/>
    <property type="match status" value="1"/>
</dbReference>
<dbReference type="InterPro" id="IPR057953">
    <property type="entry name" value="SAPC2_N"/>
</dbReference>
<name>A0A2I2YFQ9_GORGO</name>
<feature type="compositionally biased region" description="Polar residues" evidence="1">
    <location>
        <begin position="164"/>
        <end position="174"/>
    </location>
</feature>
<organism evidence="3 4">
    <name type="scientific">Gorilla gorilla gorilla</name>
    <name type="common">Western lowland gorilla</name>
    <dbReference type="NCBI Taxonomy" id="9595"/>
    <lineage>
        <taxon>Eukaryota</taxon>
        <taxon>Metazoa</taxon>
        <taxon>Chordata</taxon>
        <taxon>Craniata</taxon>
        <taxon>Vertebrata</taxon>
        <taxon>Euteleostomi</taxon>
        <taxon>Mammalia</taxon>
        <taxon>Eutheria</taxon>
        <taxon>Euarchontoglires</taxon>
        <taxon>Primates</taxon>
        <taxon>Haplorrhini</taxon>
        <taxon>Catarrhini</taxon>
        <taxon>Hominidae</taxon>
        <taxon>Gorilla</taxon>
    </lineage>
</organism>
<evidence type="ECO:0000313" key="3">
    <source>
        <dbReference type="Ensembl" id="ENSGGOP00000033631.1"/>
    </source>
</evidence>
<dbReference type="AlphaFoldDB" id="A0A2I2YFQ9"/>
<evidence type="ECO:0000259" key="2">
    <source>
        <dbReference type="Pfam" id="PF25825"/>
    </source>
</evidence>
<feature type="region of interest" description="Disordered" evidence="1">
    <location>
        <begin position="153"/>
        <end position="206"/>
    </location>
</feature>
<dbReference type="Ensembl" id="ENSGGOT00000062027.1">
    <property type="protein sequence ID" value="ENSGGOP00000033631.1"/>
    <property type="gene ID" value="ENSGGOG00000042380.1"/>
</dbReference>
<dbReference type="InterPro" id="IPR026828">
    <property type="entry name" value="SAPC2_1/2"/>
</dbReference>
<evidence type="ECO:0000256" key="1">
    <source>
        <dbReference type="SAM" id="MobiDB-lite"/>
    </source>
</evidence>
<protein>
    <recommendedName>
        <fullName evidence="2">Suppressor APC domain-containing protein</fullName>
    </recommendedName>
</protein>
<accession>A0A2I2YFQ9</accession>
<reference evidence="4" key="1">
    <citation type="submission" date="2011-05" db="EMBL/GenBank/DDBJ databases">
        <title>Insights into the evolution of the great apes provided by the gorilla genome.</title>
        <authorList>
            <person name="Scally A."/>
        </authorList>
    </citation>
    <scope>NUCLEOTIDE SEQUENCE [LARGE SCALE GENOMIC DNA]</scope>
</reference>
<keyword evidence="4" id="KW-1185">Reference proteome</keyword>
<proteinExistence type="predicted"/>
<reference evidence="3 4" key="2">
    <citation type="journal article" date="2012" name="Nature">
        <title>Insights into hominid evolution from the gorilla genome sequence.</title>
        <authorList>
            <person name="Scally A."/>
            <person name="Dutheil J.Y."/>
            <person name="Hillier L.W."/>
            <person name="Jordan G.E."/>
            <person name="Goodhead I."/>
            <person name="Herrero J."/>
            <person name="Hobolth A."/>
            <person name="Lappalainen T."/>
            <person name="Mailund T."/>
            <person name="Marques-Bonet T."/>
            <person name="McCarthy S."/>
            <person name="Montgomery S.H."/>
            <person name="Schwalie P.C."/>
            <person name="Tang Y.A."/>
            <person name="Ward M.C."/>
            <person name="Xue Y."/>
            <person name="Yngvadottir B."/>
            <person name="Alkan C."/>
            <person name="Andersen L.N."/>
            <person name="Ayub Q."/>
            <person name="Ball E.V."/>
            <person name="Beal K."/>
            <person name="Bradley B.J."/>
            <person name="Chen Y."/>
            <person name="Clee C.M."/>
            <person name="Fitzgerald S."/>
            <person name="Graves T.A."/>
            <person name="Gu Y."/>
            <person name="Heath P."/>
            <person name="Heger A."/>
            <person name="Karakoc E."/>
            <person name="Kolb-Kokocinski A."/>
            <person name="Laird G.K."/>
            <person name="Lunter G."/>
            <person name="Meader S."/>
            <person name="Mort M."/>
            <person name="Mullikin J.C."/>
            <person name="Munch K."/>
            <person name="O'Connor T.D."/>
            <person name="Phillips A.D."/>
            <person name="Prado-Martinez J."/>
            <person name="Rogers A.S."/>
            <person name="Sajjadian S."/>
            <person name="Schmidt D."/>
            <person name="Shaw K."/>
            <person name="Simpson J.T."/>
            <person name="Stenson P.D."/>
            <person name="Turner D.J."/>
            <person name="Vigilant L."/>
            <person name="Vilella A.J."/>
            <person name="Whitener W."/>
            <person name="Zhu B."/>
            <person name="Cooper D.N."/>
            <person name="de Jong P."/>
            <person name="Dermitzakis E.T."/>
            <person name="Eichler E.E."/>
            <person name="Flicek P."/>
            <person name="Goldman N."/>
            <person name="Mundy N.I."/>
            <person name="Ning Z."/>
            <person name="Odom D.T."/>
            <person name="Ponting C.P."/>
            <person name="Quail M.A."/>
            <person name="Ryder O.A."/>
            <person name="Searle S.M."/>
            <person name="Warren W.C."/>
            <person name="Wilson R.K."/>
            <person name="Schierup M.H."/>
            <person name="Rogers J."/>
            <person name="Tyler-Smith C."/>
            <person name="Durbin R."/>
        </authorList>
    </citation>
    <scope>NUCLEOTIDE SEQUENCE [LARGE SCALE GENOMIC DNA]</scope>
</reference>
<dbReference type="PANTHER" id="PTHR14907:SF5">
    <property type="entry name" value="SUPPRESSOR APC DOMAIN CONTAINING 2"/>
    <property type="match status" value="1"/>
</dbReference>
<dbReference type="Pfam" id="PF11414">
    <property type="entry name" value="Suppressor_APC"/>
    <property type="match status" value="1"/>
</dbReference>
<dbReference type="InParanoid" id="A0A2I2YFQ9"/>